<accession>A0A2S7CWG4</accession>
<organism evidence="1 2">
    <name type="scientific">Xanthomonas pisi</name>
    <dbReference type="NCBI Taxonomy" id="56457"/>
    <lineage>
        <taxon>Bacteria</taxon>
        <taxon>Pseudomonadati</taxon>
        <taxon>Pseudomonadota</taxon>
        <taxon>Gammaproteobacteria</taxon>
        <taxon>Lysobacterales</taxon>
        <taxon>Lysobacteraceae</taxon>
        <taxon>Xanthomonas</taxon>
    </lineage>
</organism>
<evidence type="ECO:0000313" key="2">
    <source>
        <dbReference type="Proteomes" id="UP000238191"/>
    </source>
</evidence>
<keyword evidence="2" id="KW-1185">Reference proteome</keyword>
<name>A0A2S7CWG4_9XANT</name>
<proteinExistence type="predicted"/>
<protein>
    <submittedName>
        <fullName evidence="1">Uncharacterized protein</fullName>
    </submittedName>
</protein>
<dbReference type="AlphaFoldDB" id="A0A2S7CWG4"/>
<dbReference type="EMBL" id="MDEI01000024">
    <property type="protein sequence ID" value="PPU65824.1"/>
    <property type="molecule type" value="Genomic_DNA"/>
</dbReference>
<dbReference type="Proteomes" id="UP000238191">
    <property type="component" value="Unassembled WGS sequence"/>
</dbReference>
<comment type="caution">
    <text evidence="1">The sequence shown here is derived from an EMBL/GenBank/DDBJ whole genome shotgun (WGS) entry which is preliminary data.</text>
</comment>
<sequence>MEVSWVAAVQQTSDCPMRSVRAVKEAGGSVRSSVSRLPHWNGDRGLCEMPHECHLARHSRPGWRVYGWLLVSA</sequence>
<evidence type="ECO:0000313" key="1">
    <source>
        <dbReference type="EMBL" id="PPU65824.1"/>
    </source>
</evidence>
<reference evidence="2" key="1">
    <citation type="submission" date="2016-08" db="EMBL/GenBank/DDBJ databases">
        <authorList>
            <person name="Merda D."/>
            <person name="Briand M."/>
            <person name="Taghouti G."/>
            <person name="Carrere S."/>
            <person name="Gouzy J."/>
            <person name="Portier P."/>
            <person name="Jacques M.-A."/>
            <person name="Fischer-Le Saux M."/>
        </authorList>
    </citation>
    <scope>NUCLEOTIDE SEQUENCE [LARGE SCALE GENOMIC DNA]</scope>
    <source>
        <strain evidence="2">CFBP4643</strain>
    </source>
</reference>
<gene>
    <name evidence="1" type="ORF">XpiCFBP4643_20025</name>
</gene>